<dbReference type="GO" id="GO:0005829">
    <property type="term" value="C:cytosol"/>
    <property type="evidence" value="ECO:0007669"/>
    <property type="project" value="Ensembl"/>
</dbReference>
<evidence type="ECO:0000313" key="15">
    <source>
        <dbReference type="Ensembl" id="ENSTGUP00000034035.1"/>
    </source>
</evidence>
<evidence type="ECO:0000256" key="10">
    <source>
        <dbReference type="ARBA" id="ARBA00032383"/>
    </source>
</evidence>
<dbReference type="Proteomes" id="UP000007754">
    <property type="component" value="Chromosome 17"/>
</dbReference>
<accession>A0A674HIM9</accession>
<dbReference type="InterPro" id="IPR026699">
    <property type="entry name" value="Exosome_RNA_bind1/RRP40/RRP4"/>
</dbReference>
<dbReference type="AlphaFoldDB" id="A0A674HIM9"/>
<dbReference type="InterPro" id="IPR048565">
    <property type="entry name" value="S1_RRP4"/>
</dbReference>
<dbReference type="PROSITE" id="PS50126">
    <property type="entry name" value="S1"/>
    <property type="match status" value="1"/>
</dbReference>
<sequence length="356" mass="39769">MAALPFGLHRNEAQKDPHCQEQAWLPSHRPCRPHSRWRRPRPQARFRQQPTWRAEGAYGGAKMAAVTMRLPAVRAPLDSSAPRGGEKHLVAPGDTITTDTAYMRGHGTYVEEDKLIASVAGVVERVNKLVCVRALKGRYNGEIGDIVVGRITEVQQKRWKVETNSRLDSVLLLSSINLPGGELRRKSAEDELAMRDYLQEGDLISAEVQSIFSDGAVSLHTRSLKYGKLAQGVLVQVSPSLVKRQKTHFHDLPCGASVILGNNGFIWIYPTPEQKDDEAGGYTANLEPVPLSDREVISRLRNCIMALVTHKIMLFDTSILYCYEASLPHQIKDILKPEVTEEIVLEARQRLLDLEG</sequence>
<dbReference type="GO" id="GO:0000177">
    <property type="term" value="C:cytoplasmic exosome (RNase complex)"/>
    <property type="evidence" value="ECO:0007669"/>
    <property type="project" value="TreeGrafter"/>
</dbReference>
<dbReference type="Pfam" id="PF14382">
    <property type="entry name" value="ECR1_N"/>
    <property type="match status" value="1"/>
</dbReference>
<evidence type="ECO:0000256" key="2">
    <source>
        <dbReference type="ARBA" id="ARBA00004604"/>
    </source>
</evidence>
<dbReference type="GO" id="GO:0071051">
    <property type="term" value="P:poly(A)-dependent snoRNA 3'-end processing"/>
    <property type="evidence" value="ECO:0007669"/>
    <property type="project" value="TreeGrafter"/>
</dbReference>
<dbReference type="GO" id="GO:0071034">
    <property type="term" value="P:CUT catabolic process"/>
    <property type="evidence" value="ECO:0007669"/>
    <property type="project" value="TreeGrafter"/>
</dbReference>
<evidence type="ECO:0000256" key="1">
    <source>
        <dbReference type="ARBA" id="ARBA00004496"/>
    </source>
</evidence>
<proteinExistence type="inferred from homology"/>
<keyword evidence="4" id="KW-0963">Cytoplasm</keyword>
<evidence type="ECO:0000256" key="12">
    <source>
        <dbReference type="ARBA" id="ARBA00071123"/>
    </source>
</evidence>
<comment type="subcellular location">
    <subcellularLocation>
        <location evidence="1">Cytoplasm</location>
    </subcellularLocation>
    <subcellularLocation>
        <location evidence="2">Nucleus</location>
        <location evidence="2">Nucleolus</location>
    </subcellularLocation>
</comment>
<evidence type="ECO:0000259" key="14">
    <source>
        <dbReference type="PROSITE" id="PS50126"/>
    </source>
</evidence>
<dbReference type="InterPro" id="IPR025721">
    <property type="entry name" value="Exosome_cplx_N_dom"/>
</dbReference>
<dbReference type="GO" id="GO:0005730">
    <property type="term" value="C:nucleolus"/>
    <property type="evidence" value="ECO:0007669"/>
    <property type="project" value="UniProtKB-SubCell"/>
</dbReference>
<reference evidence="15" key="2">
    <citation type="submission" date="2025-08" db="UniProtKB">
        <authorList>
            <consortium name="Ensembl"/>
        </authorList>
    </citation>
    <scope>IDENTIFICATION</scope>
</reference>
<dbReference type="InterPro" id="IPR004088">
    <property type="entry name" value="KH_dom_type_1"/>
</dbReference>
<evidence type="ECO:0000256" key="7">
    <source>
        <dbReference type="ARBA" id="ARBA00022835"/>
    </source>
</evidence>
<gene>
    <name evidence="15" type="primary">EXOSC2</name>
</gene>
<dbReference type="GO" id="GO:0030307">
    <property type="term" value="P:positive regulation of cell growth"/>
    <property type="evidence" value="ECO:0007669"/>
    <property type="project" value="Ensembl"/>
</dbReference>
<keyword evidence="8" id="KW-0694">RNA-binding</keyword>
<dbReference type="PANTHER" id="PTHR21321:SF4">
    <property type="entry name" value="EXOSOME COMPLEX COMPONENT RRP4"/>
    <property type="match status" value="1"/>
</dbReference>
<comment type="subunit">
    <text evidence="11">Component of the RNA exosome core complex (Exo-9), composed of EXOSC1, EXOSC2, EXOSC3, EXOSC4, EXOSC5, EXOSC6, EXOSC7, EXOSC8 and EXOSC9; within the complex interacts with EXOSC4 and EXOSC7. The catalytically inactive RNA exosome core complex (Exo-9) associates with the catalytic subunit EXOSC10/RRP6. Exo-9 may associate with DIS3 to form the nucleolar exosome complex, or DIS3L to form the cytoplasmic exosome complex. Exo-9 is formed by a hexameric base ring consisting of the heterodimers EXOSC4-EXOSC9, EXOSC5-EXOSC8 and EXOSC6-EXOSC7, and a cap ring consisting of EXOSC1, EXOSC2 and EXOSC3. The RNA exosome complex associates with cofactors C1D/RRP47, MPHOSPH6/MPP6 and MTREX/MTR4. Interacts with GTPBP1. Interacts with ZFP36L1 (via N-terminus).</text>
</comment>
<evidence type="ECO:0000256" key="11">
    <source>
        <dbReference type="ARBA" id="ARBA00063049"/>
    </source>
</evidence>
<evidence type="ECO:0000256" key="6">
    <source>
        <dbReference type="ARBA" id="ARBA00022553"/>
    </source>
</evidence>
<protein>
    <recommendedName>
        <fullName evidence="12">Exosome complex component RRP4</fullName>
    </recommendedName>
    <alternativeName>
        <fullName evidence="13">Exosome component 2</fullName>
    </alternativeName>
    <alternativeName>
        <fullName evidence="10">Ribosomal RNA-processing protein 4</fullName>
    </alternativeName>
</protein>
<dbReference type="Gene3D" id="2.40.50.100">
    <property type="match status" value="1"/>
</dbReference>
<dbReference type="FunFam" id="2.40.50.100:FF:000022">
    <property type="entry name" value="Exosome complex component RRP4"/>
    <property type="match status" value="1"/>
</dbReference>
<comment type="similarity">
    <text evidence="3">Belongs to the RRP4 family.</text>
</comment>
<organism evidence="15 16">
    <name type="scientific">Taeniopygia guttata</name>
    <name type="common">Zebra finch</name>
    <name type="synonym">Poephila guttata</name>
    <dbReference type="NCBI Taxonomy" id="59729"/>
    <lineage>
        <taxon>Eukaryota</taxon>
        <taxon>Metazoa</taxon>
        <taxon>Chordata</taxon>
        <taxon>Craniata</taxon>
        <taxon>Vertebrata</taxon>
        <taxon>Euteleostomi</taxon>
        <taxon>Archelosauria</taxon>
        <taxon>Archosauria</taxon>
        <taxon>Dinosauria</taxon>
        <taxon>Saurischia</taxon>
        <taxon>Theropoda</taxon>
        <taxon>Coelurosauria</taxon>
        <taxon>Aves</taxon>
        <taxon>Neognathae</taxon>
        <taxon>Neoaves</taxon>
        <taxon>Telluraves</taxon>
        <taxon>Australaves</taxon>
        <taxon>Passeriformes</taxon>
        <taxon>Passeroidea</taxon>
        <taxon>Estrildidae</taxon>
        <taxon>Estrildinae</taxon>
        <taxon>Taeniopygia</taxon>
    </lineage>
</organism>
<dbReference type="Ensembl" id="ENSTGUT00000042186.1">
    <property type="protein sequence ID" value="ENSTGUP00000034035.1"/>
    <property type="gene ID" value="ENSTGUG00000004697.2"/>
</dbReference>
<evidence type="ECO:0000256" key="4">
    <source>
        <dbReference type="ARBA" id="ARBA00022490"/>
    </source>
</evidence>
<reference evidence="15 16" key="1">
    <citation type="journal article" date="2010" name="Nature">
        <title>The genome of a songbird.</title>
        <authorList>
            <person name="Warren W.C."/>
            <person name="Clayton D.F."/>
            <person name="Ellegren H."/>
            <person name="Arnold A.P."/>
            <person name="Hillier L.W."/>
            <person name="Kunstner A."/>
            <person name="Searle S."/>
            <person name="White S."/>
            <person name="Vilella A.J."/>
            <person name="Fairley S."/>
            <person name="Heger A."/>
            <person name="Kong L."/>
            <person name="Ponting C.P."/>
            <person name="Jarvis E.D."/>
            <person name="Mello C.V."/>
            <person name="Minx P."/>
            <person name="Lovell P."/>
            <person name="Velho T.A."/>
            <person name="Ferris M."/>
            <person name="Balakrishnan C.N."/>
            <person name="Sinha S."/>
            <person name="Blatti C."/>
            <person name="London S.E."/>
            <person name="Li Y."/>
            <person name="Lin Y.C."/>
            <person name="George J."/>
            <person name="Sweedler J."/>
            <person name="Southey B."/>
            <person name="Gunaratne P."/>
            <person name="Watson M."/>
            <person name="Nam K."/>
            <person name="Backstrom N."/>
            <person name="Smeds L."/>
            <person name="Nabholz B."/>
            <person name="Itoh Y."/>
            <person name="Whitney O."/>
            <person name="Pfenning A.R."/>
            <person name="Howard J."/>
            <person name="Volker M."/>
            <person name="Skinner B.M."/>
            <person name="Griffin D.K."/>
            <person name="Ye L."/>
            <person name="McLaren W.M."/>
            <person name="Flicek P."/>
            <person name="Quesada V."/>
            <person name="Velasco G."/>
            <person name="Lopez-Otin C."/>
            <person name="Puente X.S."/>
            <person name="Olender T."/>
            <person name="Lancet D."/>
            <person name="Smit A.F."/>
            <person name="Hubley R."/>
            <person name="Konkel M.K."/>
            <person name="Walker J.A."/>
            <person name="Batzer M.A."/>
            <person name="Gu W."/>
            <person name="Pollock D.D."/>
            <person name="Chen L."/>
            <person name="Cheng Z."/>
            <person name="Eichler E.E."/>
            <person name="Stapley J."/>
            <person name="Slate J."/>
            <person name="Ekblom R."/>
            <person name="Birkhead T."/>
            <person name="Burke T."/>
            <person name="Burt D."/>
            <person name="Scharff C."/>
            <person name="Adam I."/>
            <person name="Richard H."/>
            <person name="Sultan M."/>
            <person name="Soldatov A."/>
            <person name="Lehrach H."/>
            <person name="Edwards S.V."/>
            <person name="Yang S.P."/>
            <person name="Li X."/>
            <person name="Graves T."/>
            <person name="Fulton L."/>
            <person name="Nelson J."/>
            <person name="Chinwalla A."/>
            <person name="Hou S."/>
            <person name="Mardis E.R."/>
            <person name="Wilson R.K."/>
        </authorList>
    </citation>
    <scope>NUCLEOTIDE SEQUENCE [LARGE SCALE GENOMIC DNA]</scope>
</reference>
<name>A0A674HIM9_TAEGU</name>
<dbReference type="GO" id="GO:0003723">
    <property type="term" value="F:RNA binding"/>
    <property type="evidence" value="ECO:0007669"/>
    <property type="project" value="UniProtKB-KW"/>
</dbReference>
<evidence type="ECO:0000256" key="13">
    <source>
        <dbReference type="ARBA" id="ARBA00083627"/>
    </source>
</evidence>
<dbReference type="GO" id="GO:0071038">
    <property type="term" value="P:TRAMP-dependent tRNA surveillance pathway"/>
    <property type="evidence" value="ECO:0007669"/>
    <property type="project" value="TreeGrafter"/>
</dbReference>
<evidence type="ECO:0000256" key="8">
    <source>
        <dbReference type="ARBA" id="ARBA00022884"/>
    </source>
</evidence>
<dbReference type="PANTHER" id="PTHR21321">
    <property type="entry name" value="PNAS-3 RELATED"/>
    <property type="match status" value="1"/>
</dbReference>
<dbReference type="OMA" id="GVNGFIW"/>
<dbReference type="SUPFAM" id="SSF54791">
    <property type="entry name" value="Eukaryotic type KH-domain (KH-domain type I)"/>
    <property type="match status" value="1"/>
</dbReference>
<dbReference type="GO" id="GO:0034475">
    <property type="term" value="P:U4 snRNA 3'-end processing"/>
    <property type="evidence" value="ECO:0007669"/>
    <property type="project" value="TreeGrafter"/>
</dbReference>
<dbReference type="GeneTree" id="ENSGT00940000153596"/>
<keyword evidence="7" id="KW-0271">Exosome</keyword>
<dbReference type="SUPFAM" id="SSF50249">
    <property type="entry name" value="Nucleic acid-binding proteins"/>
    <property type="match status" value="1"/>
</dbReference>
<dbReference type="GO" id="GO:0000176">
    <property type="term" value="C:nuclear exosome (RNase complex)"/>
    <property type="evidence" value="ECO:0007669"/>
    <property type="project" value="Ensembl"/>
</dbReference>
<dbReference type="Gene3D" id="2.40.50.140">
    <property type="entry name" value="Nucleic acid-binding proteins"/>
    <property type="match status" value="1"/>
</dbReference>
<reference evidence="15" key="3">
    <citation type="submission" date="2025-09" db="UniProtKB">
        <authorList>
            <consortium name="Ensembl"/>
        </authorList>
    </citation>
    <scope>IDENTIFICATION</scope>
</reference>
<keyword evidence="5" id="KW-0698">rRNA processing</keyword>
<feature type="domain" description="S1 motif" evidence="14">
    <location>
        <begin position="144"/>
        <end position="222"/>
    </location>
</feature>
<evidence type="ECO:0000256" key="5">
    <source>
        <dbReference type="ARBA" id="ARBA00022552"/>
    </source>
</evidence>
<dbReference type="InterPro" id="IPR012340">
    <property type="entry name" value="NA-bd_OB-fold"/>
</dbReference>
<dbReference type="GO" id="GO:0005654">
    <property type="term" value="C:nucleoplasm"/>
    <property type="evidence" value="ECO:0007669"/>
    <property type="project" value="Ensembl"/>
</dbReference>
<dbReference type="Pfam" id="PF21266">
    <property type="entry name" value="S1_RRP4"/>
    <property type="match status" value="1"/>
</dbReference>
<dbReference type="GO" id="GO:0000467">
    <property type="term" value="P:exonucleolytic trimming to generate mature 3'-end of 5.8S rRNA from tricistronic rRNA transcript (SSU-rRNA, 5.8S rRNA, LSU-rRNA)"/>
    <property type="evidence" value="ECO:0007669"/>
    <property type="project" value="TreeGrafter"/>
</dbReference>
<dbReference type="GO" id="GO:0071035">
    <property type="term" value="P:nuclear polyadenylation-dependent rRNA catabolic process"/>
    <property type="evidence" value="ECO:0007669"/>
    <property type="project" value="TreeGrafter"/>
</dbReference>
<dbReference type="Pfam" id="PF15985">
    <property type="entry name" value="KH_6"/>
    <property type="match status" value="1"/>
</dbReference>
<dbReference type="InParanoid" id="A0A674HIM9"/>
<dbReference type="InterPro" id="IPR036612">
    <property type="entry name" value="KH_dom_type_1_sf"/>
</dbReference>
<keyword evidence="9" id="KW-0539">Nucleus</keyword>
<evidence type="ECO:0000313" key="16">
    <source>
        <dbReference type="Proteomes" id="UP000007754"/>
    </source>
</evidence>
<dbReference type="SUPFAM" id="SSF110324">
    <property type="entry name" value="Ribosomal L27 protein-like"/>
    <property type="match status" value="1"/>
</dbReference>
<dbReference type="CDD" id="cd22525">
    <property type="entry name" value="KH-I_Rrp4_eukar"/>
    <property type="match status" value="1"/>
</dbReference>
<dbReference type="CDD" id="cd05789">
    <property type="entry name" value="S1_Rrp4"/>
    <property type="match status" value="1"/>
</dbReference>
<evidence type="ECO:0000256" key="9">
    <source>
        <dbReference type="ARBA" id="ARBA00023242"/>
    </source>
</evidence>
<evidence type="ECO:0000256" key="3">
    <source>
        <dbReference type="ARBA" id="ARBA00009155"/>
    </source>
</evidence>
<keyword evidence="16" id="KW-1185">Reference proteome</keyword>
<dbReference type="FunFam" id="2.40.50.140:FF:000038">
    <property type="entry name" value="Exosome complex component RRP4"/>
    <property type="match status" value="1"/>
</dbReference>
<dbReference type="FunCoup" id="A0A674HIM9">
    <property type="interactions" value="650"/>
</dbReference>
<dbReference type="InterPro" id="IPR003029">
    <property type="entry name" value="S1_domain"/>
</dbReference>
<keyword evidence="6" id="KW-0597">Phosphoprotein</keyword>